<dbReference type="AlphaFoldDB" id="A0A6J4IV63"/>
<protein>
    <submittedName>
        <fullName evidence="2">Uncharacterized protein</fullName>
    </submittedName>
</protein>
<feature type="region of interest" description="Disordered" evidence="1">
    <location>
        <begin position="24"/>
        <end position="141"/>
    </location>
</feature>
<feature type="compositionally biased region" description="Low complexity" evidence="1">
    <location>
        <begin position="51"/>
        <end position="63"/>
    </location>
</feature>
<evidence type="ECO:0000313" key="2">
    <source>
        <dbReference type="EMBL" id="CAA9261081.1"/>
    </source>
</evidence>
<sequence>WSPHHPHQAHCLPRCILSVPTRPSCANSANGCAAGASSTPRRGGSSGVRPACTASSAVASASSFGRGRTGWASSTSPPARAPPPARRSPAAASMRCSSTPPLSRASVGSAGAPAARHPRHRRPGMTWQSASSGGWHRKGGT</sequence>
<feature type="compositionally biased region" description="Low complexity" evidence="1">
    <location>
        <begin position="87"/>
        <end position="98"/>
    </location>
</feature>
<evidence type="ECO:0000256" key="1">
    <source>
        <dbReference type="SAM" id="MobiDB-lite"/>
    </source>
</evidence>
<organism evidence="2">
    <name type="scientific">uncultured Chloroflexota bacterium</name>
    <dbReference type="NCBI Taxonomy" id="166587"/>
    <lineage>
        <taxon>Bacteria</taxon>
        <taxon>Bacillati</taxon>
        <taxon>Chloroflexota</taxon>
        <taxon>environmental samples</taxon>
    </lineage>
</organism>
<reference evidence="2" key="1">
    <citation type="submission" date="2020-02" db="EMBL/GenBank/DDBJ databases">
        <authorList>
            <person name="Meier V. D."/>
        </authorList>
    </citation>
    <scope>NUCLEOTIDE SEQUENCE</scope>
    <source>
        <strain evidence="2">AVDCRST_MAG77</strain>
    </source>
</reference>
<feature type="compositionally biased region" description="Low complexity" evidence="1">
    <location>
        <begin position="24"/>
        <end position="38"/>
    </location>
</feature>
<name>A0A6J4IV63_9CHLR</name>
<gene>
    <name evidence="2" type="ORF">AVDCRST_MAG77-2669</name>
</gene>
<feature type="non-terminal residue" evidence="2">
    <location>
        <position position="141"/>
    </location>
</feature>
<dbReference type="EMBL" id="CADCTC010000155">
    <property type="protein sequence ID" value="CAA9261081.1"/>
    <property type="molecule type" value="Genomic_DNA"/>
</dbReference>
<proteinExistence type="predicted"/>
<accession>A0A6J4IV63</accession>
<feature type="non-terminal residue" evidence="2">
    <location>
        <position position="1"/>
    </location>
</feature>